<evidence type="ECO:0000256" key="1">
    <source>
        <dbReference type="SAM" id="Phobius"/>
    </source>
</evidence>
<dbReference type="OrthoDB" id="10495209at2759"/>
<feature type="non-terminal residue" evidence="2">
    <location>
        <position position="1"/>
    </location>
</feature>
<keyword evidence="1" id="KW-0812">Transmembrane</keyword>
<keyword evidence="1" id="KW-0472">Membrane</keyword>
<dbReference type="EMBL" id="JYDH01000166">
    <property type="protein sequence ID" value="KRY29564.1"/>
    <property type="molecule type" value="Genomic_DNA"/>
</dbReference>
<dbReference type="InParanoid" id="A0A0V1AZ49"/>
<dbReference type="AlphaFoldDB" id="A0A0V1AZ49"/>
<keyword evidence="3" id="KW-1185">Reference proteome</keyword>
<reference evidence="2 3" key="1">
    <citation type="submission" date="2015-01" db="EMBL/GenBank/DDBJ databases">
        <title>Evolution of Trichinella species and genotypes.</title>
        <authorList>
            <person name="Korhonen P.K."/>
            <person name="Edoardo P."/>
            <person name="Giuseppe L.R."/>
            <person name="Gasser R.B."/>
        </authorList>
    </citation>
    <scope>NUCLEOTIDE SEQUENCE [LARGE SCALE GENOMIC DNA]</scope>
    <source>
        <strain evidence="2">ISS3</strain>
    </source>
</reference>
<feature type="transmembrane region" description="Helical" evidence="1">
    <location>
        <begin position="24"/>
        <end position="43"/>
    </location>
</feature>
<organism evidence="2 3">
    <name type="scientific">Trichinella spiralis</name>
    <name type="common">Trichina worm</name>
    <dbReference type="NCBI Taxonomy" id="6334"/>
    <lineage>
        <taxon>Eukaryota</taxon>
        <taxon>Metazoa</taxon>
        <taxon>Ecdysozoa</taxon>
        <taxon>Nematoda</taxon>
        <taxon>Enoplea</taxon>
        <taxon>Dorylaimia</taxon>
        <taxon>Trichinellida</taxon>
        <taxon>Trichinellidae</taxon>
        <taxon>Trichinella</taxon>
    </lineage>
</organism>
<evidence type="ECO:0000313" key="3">
    <source>
        <dbReference type="Proteomes" id="UP000054776"/>
    </source>
</evidence>
<protein>
    <submittedName>
        <fullName evidence="2">Uncharacterized protein</fullName>
    </submittedName>
</protein>
<dbReference type="Proteomes" id="UP000054776">
    <property type="component" value="Unassembled WGS sequence"/>
</dbReference>
<comment type="caution">
    <text evidence="2">The sequence shown here is derived from an EMBL/GenBank/DDBJ whole genome shotgun (WGS) entry which is preliminary data.</text>
</comment>
<keyword evidence="1" id="KW-1133">Transmembrane helix</keyword>
<proteinExistence type="predicted"/>
<sequence length="67" mass="7720">LCRCEIVIGQRIRLTVSRMVMECFVKAVYVVLISIFSGFSLQAERERDGGKFKMLFADVFVEGRWNA</sequence>
<evidence type="ECO:0000313" key="2">
    <source>
        <dbReference type="EMBL" id="KRY29564.1"/>
    </source>
</evidence>
<name>A0A0V1AZ49_TRISP</name>
<gene>
    <name evidence="2" type="ORF">T01_8138</name>
</gene>
<accession>A0A0V1AZ49</accession>